<dbReference type="Proteomes" id="UP000629923">
    <property type="component" value="Unassembled WGS sequence"/>
</dbReference>
<dbReference type="EMBL" id="JACLQZ010000001">
    <property type="protein sequence ID" value="MBC2873041.1"/>
    <property type="molecule type" value="Genomic_DNA"/>
</dbReference>
<dbReference type="Proteomes" id="UP000609027">
    <property type="component" value="Unassembled WGS sequence"/>
</dbReference>
<reference evidence="2" key="2">
    <citation type="submission" date="2020-07" db="EMBL/GenBank/DDBJ databases">
        <title>Clinical and genomic characterization of carbapenemase-producing Enterobacterales causing secondary infections during the COVID-19 crisis at a New York City hospital.</title>
        <authorList>
            <person name="Gomez-Simmonds A."/>
            <person name="Annavajhala M.K."/>
            <person name="Uhlemann A.-C."/>
        </authorList>
    </citation>
    <scope>NUCLEOTIDE SEQUENCE</scope>
    <source>
        <strain evidence="2">NK1607</strain>
    </source>
</reference>
<evidence type="ECO:0000313" key="3">
    <source>
        <dbReference type="EMBL" id="MBO2025932.1"/>
    </source>
</evidence>
<gene>
    <name evidence="1" type="ORF">H7U18_15225</name>
    <name evidence="2" type="ORF">IE992_19870</name>
    <name evidence="3" type="ORF">J4733_24725</name>
    <name evidence="4" type="ORF">NCTC5047_03549</name>
</gene>
<protein>
    <submittedName>
        <fullName evidence="4">Uncharacterized protein</fullName>
    </submittedName>
</protein>
<evidence type="ECO:0000313" key="2">
    <source>
        <dbReference type="EMBL" id="MBD3721403.1"/>
    </source>
</evidence>
<dbReference type="EMBL" id="JACXTJ010000003">
    <property type="protein sequence ID" value="MBD3721403.1"/>
    <property type="molecule type" value="Genomic_DNA"/>
</dbReference>
<name>A0A377XIN5_KLEPN</name>
<dbReference type="EMBL" id="UGLH01000006">
    <property type="protein sequence ID" value="STT82578.1"/>
    <property type="molecule type" value="Genomic_DNA"/>
</dbReference>
<accession>A0A377XIN5</accession>
<reference evidence="4 5" key="1">
    <citation type="submission" date="2018-06" db="EMBL/GenBank/DDBJ databases">
        <authorList>
            <consortium name="Pathogen Informatics"/>
            <person name="Doyle S."/>
        </authorList>
    </citation>
    <scope>NUCLEOTIDE SEQUENCE [LARGE SCALE GENOMIC DNA]</scope>
    <source>
        <strain evidence="4 5">NCTC5047</strain>
    </source>
</reference>
<dbReference type="Proteomes" id="UP000254340">
    <property type="component" value="Unassembled WGS sequence"/>
</dbReference>
<reference evidence="1" key="3">
    <citation type="submission" date="2020-08" db="EMBL/GenBank/DDBJ databases">
        <title>Tigecycline and colistin resistance in Klebsiella pneumoniae.</title>
        <authorList>
            <person name="Ramesh N."/>
            <person name="Shanthini T."/>
            <person name="Prasanth M."/>
            <person name="Senthilkumar N."/>
            <person name="Meesala Krishna M."/>
            <person name="Guruswami G."/>
        </authorList>
    </citation>
    <scope>NUCLEOTIDE SEQUENCE</scope>
    <source>
        <strain evidence="1">SHM 84C</strain>
    </source>
</reference>
<evidence type="ECO:0000313" key="1">
    <source>
        <dbReference type="EMBL" id="MBC2873041.1"/>
    </source>
</evidence>
<proteinExistence type="predicted"/>
<dbReference type="Proteomes" id="UP000664267">
    <property type="component" value="Unassembled WGS sequence"/>
</dbReference>
<dbReference type="AlphaFoldDB" id="A0A377XIN5"/>
<evidence type="ECO:0000313" key="4">
    <source>
        <dbReference type="EMBL" id="STT82578.1"/>
    </source>
</evidence>
<dbReference type="EMBL" id="JAGETN010000055">
    <property type="protein sequence ID" value="MBO2025932.1"/>
    <property type="molecule type" value="Genomic_DNA"/>
</dbReference>
<reference evidence="3" key="4">
    <citation type="submission" date="2021-03" db="EMBL/GenBank/DDBJ databases">
        <title>Molecular epidemiology and mechanisms of colistin and carbapenem resistance in Enterobacteriaceae from clinical isolates, the environment and porcine samples in Pretoria, South Africa.</title>
        <authorList>
            <person name="Bogoshi D."/>
            <person name="Mbelle N.M."/>
            <person name="Naidoo V."/>
            <person name="Osei Sekyere J."/>
        </authorList>
    </citation>
    <scope>NUCLEOTIDE SEQUENCE</scope>
    <source>
        <strain evidence="3">C029</strain>
    </source>
</reference>
<sequence>MIRLSTLLLAPPVGSGCVRAMMTIGSTALRGCRRRLAVCGRRWSGR</sequence>
<organism evidence="4 5">
    <name type="scientific">Klebsiella pneumoniae</name>
    <dbReference type="NCBI Taxonomy" id="573"/>
    <lineage>
        <taxon>Bacteria</taxon>
        <taxon>Pseudomonadati</taxon>
        <taxon>Pseudomonadota</taxon>
        <taxon>Gammaproteobacteria</taxon>
        <taxon>Enterobacterales</taxon>
        <taxon>Enterobacteriaceae</taxon>
        <taxon>Klebsiella/Raoultella group</taxon>
        <taxon>Klebsiella</taxon>
        <taxon>Klebsiella pneumoniae complex</taxon>
    </lineage>
</organism>
<dbReference type="PROSITE" id="PS51257">
    <property type="entry name" value="PROKAR_LIPOPROTEIN"/>
    <property type="match status" value="1"/>
</dbReference>
<evidence type="ECO:0000313" key="5">
    <source>
        <dbReference type="Proteomes" id="UP000254340"/>
    </source>
</evidence>